<accession>A0AAW2L2W9</accession>
<dbReference type="AlphaFoldDB" id="A0AAW2L2W9"/>
<name>A0AAW2L2W9_SESRA</name>
<proteinExistence type="predicted"/>
<sequence>MSDELHFLLVSLNADPYDCRSLIDKRLLGHFDFSPWIEPLGDSLVNIMFGKLLRNQSGNRGGGTPPCSPMKTPSSSDSKGKRPASASPSMILGGFSKKSRPSPLSTPPSGSARSSLGLPSPPPVKDERGVPLRVSRASSDGLHSFSSLEVERGRNLSLVSNIMRGSYLLAISNCCSFISRGVGGGRFLLPA</sequence>
<comment type="caution">
    <text evidence="2">The sequence shown here is derived from an EMBL/GenBank/DDBJ whole genome shotgun (WGS) entry which is preliminary data.</text>
</comment>
<feature type="region of interest" description="Disordered" evidence="1">
    <location>
        <begin position="56"/>
        <end position="129"/>
    </location>
</feature>
<protein>
    <submittedName>
        <fullName evidence="2">Uncharacterized protein</fullName>
    </submittedName>
</protein>
<gene>
    <name evidence="2" type="ORF">Sradi_5760000</name>
</gene>
<reference evidence="2" key="2">
    <citation type="journal article" date="2024" name="Plant">
        <title>Genomic evolution and insights into agronomic trait innovations of Sesamum species.</title>
        <authorList>
            <person name="Miao H."/>
            <person name="Wang L."/>
            <person name="Qu L."/>
            <person name="Liu H."/>
            <person name="Sun Y."/>
            <person name="Le M."/>
            <person name="Wang Q."/>
            <person name="Wei S."/>
            <person name="Zheng Y."/>
            <person name="Lin W."/>
            <person name="Duan Y."/>
            <person name="Cao H."/>
            <person name="Xiong S."/>
            <person name="Wang X."/>
            <person name="Wei L."/>
            <person name="Li C."/>
            <person name="Ma Q."/>
            <person name="Ju M."/>
            <person name="Zhao R."/>
            <person name="Li G."/>
            <person name="Mu C."/>
            <person name="Tian Q."/>
            <person name="Mei H."/>
            <person name="Zhang T."/>
            <person name="Gao T."/>
            <person name="Zhang H."/>
        </authorList>
    </citation>
    <scope>NUCLEOTIDE SEQUENCE</scope>
    <source>
        <strain evidence="2">G02</strain>
    </source>
</reference>
<dbReference type="EMBL" id="JACGWJ010000026">
    <property type="protein sequence ID" value="KAL0313607.1"/>
    <property type="molecule type" value="Genomic_DNA"/>
</dbReference>
<evidence type="ECO:0000313" key="2">
    <source>
        <dbReference type="EMBL" id="KAL0313607.1"/>
    </source>
</evidence>
<organism evidence="2">
    <name type="scientific">Sesamum radiatum</name>
    <name type="common">Black benniseed</name>
    <dbReference type="NCBI Taxonomy" id="300843"/>
    <lineage>
        <taxon>Eukaryota</taxon>
        <taxon>Viridiplantae</taxon>
        <taxon>Streptophyta</taxon>
        <taxon>Embryophyta</taxon>
        <taxon>Tracheophyta</taxon>
        <taxon>Spermatophyta</taxon>
        <taxon>Magnoliopsida</taxon>
        <taxon>eudicotyledons</taxon>
        <taxon>Gunneridae</taxon>
        <taxon>Pentapetalae</taxon>
        <taxon>asterids</taxon>
        <taxon>lamiids</taxon>
        <taxon>Lamiales</taxon>
        <taxon>Pedaliaceae</taxon>
        <taxon>Sesamum</taxon>
    </lineage>
</organism>
<evidence type="ECO:0000256" key="1">
    <source>
        <dbReference type="SAM" id="MobiDB-lite"/>
    </source>
</evidence>
<reference evidence="2" key="1">
    <citation type="submission" date="2020-06" db="EMBL/GenBank/DDBJ databases">
        <authorList>
            <person name="Li T."/>
            <person name="Hu X."/>
            <person name="Zhang T."/>
            <person name="Song X."/>
            <person name="Zhang H."/>
            <person name="Dai N."/>
            <person name="Sheng W."/>
            <person name="Hou X."/>
            <person name="Wei L."/>
        </authorList>
    </citation>
    <scope>NUCLEOTIDE SEQUENCE</scope>
    <source>
        <strain evidence="2">G02</strain>
        <tissue evidence="2">Leaf</tissue>
    </source>
</reference>